<evidence type="ECO:0000313" key="2">
    <source>
        <dbReference type="Proteomes" id="UP000663720"/>
    </source>
</evidence>
<dbReference type="AlphaFoldDB" id="A0A975BAG7"/>
<protein>
    <submittedName>
        <fullName evidence="1">Uncharacterized protein</fullName>
    </submittedName>
</protein>
<evidence type="ECO:0000313" key="1">
    <source>
        <dbReference type="EMBL" id="QTA81756.1"/>
    </source>
</evidence>
<dbReference type="Proteomes" id="UP000663720">
    <property type="component" value="Chromosome"/>
</dbReference>
<dbReference type="EMBL" id="CP061799">
    <property type="protein sequence ID" value="QTA81756.1"/>
    <property type="molecule type" value="Genomic_DNA"/>
</dbReference>
<name>A0A975BAG7_9BACT</name>
<proteinExistence type="predicted"/>
<keyword evidence="2" id="KW-1185">Reference proteome</keyword>
<gene>
    <name evidence="1" type="ORF">dnl_41050</name>
</gene>
<organism evidence="1 2">
    <name type="scientific">Desulfonema limicola</name>
    <dbReference type="NCBI Taxonomy" id="45656"/>
    <lineage>
        <taxon>Bacteria</taxon>
        <taxon>Pseudomonadati</taxon>
        <taxon>Thermodesulfobacteriota</taxon>
        <taxon>Desulfobacteria</taxon>
        <taxon>Desulfobacterales</taxon>
        <taxon>Desulfococcaceae</taxon>
        <taxon>Desulfonema</taxon>
    </lineage>
</organism>
<dbReference type="RefSeq" id="WP_207687758.1">
    <property type="nucleotide sequence ID" value="NZ_CP061799.1"/>
</dbReference>
<dbReference type="KEGG" id="dli:dnl_41050"/>
<reference evidence="1" key="1">
    <citation type="journal article" date="2021" name="Microb. Physiol.">
        <title>Proteogenomic Insights into the Physiology of Marine, Sulfate-Reducing, Filamentous Desulfonema limicola and Desulfonema magnum.</title>
        <authorList>
            <person name="Schnaars V."/>
            <person name="Wohlbrand L."/>
            <person name="Scheve S."/>
            <person name="Hinrichs C."/>
            <person name="Reinhardt R."/>
            <person name="Rabus R."/>
        </authorList>
    </citation>
    <scope>NUCLEOTIDE SEQUENCE</scope>
    <source>
        <strain evidence="1">5ac10</strain>
    </source>
</reference>
<sequence>MSEFSKGFLVYKTGMKDVSGIPGLVDFAEWDDGYIGFSKQEIRLKNADISKISYTDKIEGKGFVTEIDLWRKNGETWEELVLEREDNGFYMQHWELKKITTEKSYNCYWRNAKTFPRKLVGKPSIFEKNNLHSLEVVCHEKRLHFFITAGEV</sequence>
<accession>A0A975BAG7</accession>